<sequence length="159" mass="17614">MPDRFDRPPVLYILKPRPRKVHFPKISPGEVRFRKISPGKVCVPKMSPGKVCLQKISPGKVCSPKISPGKVCFPKINPRKVDPWKGYLLKLSLPDLNSFAGLFEYLRVFIFAPEGEKDGIALERPSQAGLQGCFPPLDMGDLFDEILEGRIVIGGELGG</sequence>
<accession>A0A451A883</accession>
<dbReference type="EMBL" id="CAADFX010000170">
    <property type="protein sequence ID" value="VFK62231.1"/>
    <property type="molecule type" value="Genomic_DNA"/>
</dbReference>
<gene>
    <name evidence="1" type="ORF">BECKTUN1418D_GA0071000_11704</name>
</gene>
<name>A0A451A883_9GAMM</name>
<dbReference type="AlphaFoldDB" id="A0A451A883"/>
<evidence type="ECO:0000313" key="1">
    <source>
        <dbReference type="EMBL" id="VFK62231.1"/>
    </source>
</evidence>
<organism evidence="1">
    <name type="scientific">Candidatus Kentrum sp. TUN</name>
    <dbReference type="NCBI Taxonomy" id="2126343"/>
    <lineage>
        <taxon>Bacteria</taxon>
        <taxon>Pseudomonadati</taxon>
        <taxon>Pseudomonadota</taxon>
        <taxon>Gammaproteobacteria</taxon>
        <taxon>Candidatus Kentrum</taxon>
    </lineage>
</organism>
<protein>
    <submittedName>
        <fullName evidence="1">Uncharacterized protein</fullName>
    </submittedName>
</protein>
<proteinExistence type="predicted"/>
<reference evidence="1" key="1">
    <citation type="submission" date="2019-02" db="EMBL/GenBank/DDBJ databases">
        <authorList>
            <person name="Gruber-Vodicka R. H."/>
            <person name="Seah K. B. B."/>
        </authorList>
    </citation>
    <scope>NUCLEOTIDE SEQUENCE</scope>
    <source>
        <strain evidence="1">BECK_BY1</strain>
    </source>
</reference>